<reference evidence="8" key="2">
    <citation type="journal article" date="2021" name="Sci. Rep.">
        <title>The distribution of antibiotic resistance genes in chicken gut microbiota commensals.</title>
        <authorList>
            <person name="Juricova H."/>
            <person name="Matiasovicova J."/>
            <person name="Kubasova T."/>
            <person name="Cejkova D."/>
            <person name="Rychlik I."/>
        </authorList>
    </citation>
    <scope>NUCLEOTIDE SEQUENCE</scope>
    <source>
        <strain evidence="8">An559</strain>
    </source>
</reference>
<dbReference type="Pfam" id="PF05175">
    <property type="entry name" value="MTS"/>
    <property type="match status" value="1"/>
</dbReference>
<evidence type="ECO:0000313" key="8">
    <source>
        <dbReference type="EMBL" id="MBM6920699.1"/>
    </source>
</evidence>
<dbReference type="PANTHER" id="PTHR18895">
    <property type="entry name" value="HEMK METHYLTRANSFERASE"/>
    <property type="match status" value="1"/>
</dbReference>
<organism evidence="8 9">
    <name type="scientific">Merdimmobilis hominis</name>
    <dbReference type="NCBI Taxonomy" id="2897707"/>
    <lineage>
        <taxon>Bacteria</taxon>
        <taxon>Bacillati</taxon>
        <taxon>Bacillota</taxon>
        <taxon>Clostridia</taxon>
        <taxon>Eubacteriales</taxon>
        <taxon>Oscillospiraceae</taxon>
        <taxon>Merdimmobilis</taxon>
    </lineage>
</organism>
<dbReference type="InterPro" id="IPR007848">
    <property type="entry name" value="Small_mtfrase_dom"/>
</dbReference>
<dbReference type="InterPro" id="IPR002052">
    <property type="entry name" value="DNA_methylase_N6_adenine_CS"/>
</dbReference>
<keyword evidence="4" id="KW-0949">S-adenosyl-L-methionine</keyword>
<feature type="domain" description="Release factor glutamine methyltransferase N-terminal" evidence="7">
    <location>
        <begin position="5"/>
        <end position="73"/>
    </location>
</feature>
<dbReference type="NCBIfam" id="TIGR00536">
    <property type="entry name" value="hemK_fam"/>
    <property type="match status" value="1"/>
</dbReference>
<dbReference type="GO" id="GO:0102559">
    <property type="term" value="F:peptide chain release factor N(5)-glutamine methyltransferase activity"/>
    <property type="evidence" value="ECO:0007669"/>
    <property type="project" value="UniProtKB-EC"/>
</dbReference>
<dbReference type="GO" id="GO:0032259">
    <property type="term" value="P:methylation"/>
    <property type="evidence" value="ECO:0007669"/>
    <property type="project" value="UniProtKB-KW"/>
</dbReference>
<name>A0A938X718_9FIRM</name>
<dbReference type="GO" id="GO:0003676">
    <property type="term" value="F:nucleic acid binding"/>
    <property type="evidence" value="ECO:0007669"/>
    <property type="project" value="InterPro"/>
</dbReference>
<evidence type="ECO:0000313" key="9">
    <source>
        <dbReference type="Proteomes" id="UP000774750"/>
    </source>
</evidence>
<keyword evidence="9" id="KW-1185">Reference proteome</keyword>
<dbReference type="InterPro" id="IPR040758">
    <property type="entry name" value="PrmC_N"/>
</dbReference>
<comment type="catalytic activity">
    <reaction evidence="5">
        <text>L-glutaminyl-[peptide chain release factor] + S-adenosyl-L-methionine = N(5)-methyl-L-glutaminyl-[peptide chain release factor] + S-adenosyl-L-homocysteine + H(+)</text>
        <dbReference type="Rhea" id="RHEA:42896"/>
        <dbReference type="Rhea" id="RHEA-COMP:10271"/>
        <dbReference type="Rhea" id="RHEA-COMP:10272"/>
        <dbReference type="ChEBI" id="CHEBI:15378"/>
        <dbReference type="ChEBI" id="CHEBI:30011"/>
        <dbReference type="ChEBI" id="CHEBI:57856"/>
        <dbReference type="ChEBI" id="CHEBI:59789"/>
        <dbReference type="ChEBI" id="CHEBI:61891"/>
        <dbReference type="EC" id="2.1.1.297"/>
    </reaction>
</comment>
<dbReference type="InterPro" id="IPR004556">
    <property type="entry name" value="HemK-like"/>
</dbReference>
<dbReference type="EC" id="2.1.1.297" evidence="1"/>
<dbReference type="InterPro" id="IPR019874">
    <property type="entry name" value="RF_methyltr_PrmC"/>
</dbReference>
<evidence type="ECO:0000256" key="3">
    <source>
        <dbReference type="ARBA" id="ARBA00022679"/>
    </source>
</evidence>
<dbReference type="InterPro" id="IPR050320">
    <property type="entry name" value="N5-glutamine_MTase"/>
</dbReference>
<accession>A0A938X718</accession>
<gene>
    <name evidence="8" type="primary">prmC</name>
    <name evidence="8" type="ORF">H6A12_05965</name>
</gene>
<comment type="caution">
    <text evidence="8">The sequence shown here is derived from an EMBL/GenBank/DDBJ whole genome shotgun (WGS) entry which is preliminary data.</text>
</comment>
<dbReference type="SUPFAM" id="SSF53335">
    <property type="entry name" value="S-adenosyl-L-methionine-dependent methyltransferases"/>
    <property type="match status" value="1"/>
</dbReference>
<sequence>MDTKEAYQIGCKALSSISDSASFEVFELLRFCADLSKTDVLCNIKQLSDQQKKVFLACLDRRANGEPLQYIVGEWSFFGREYKVGPGVLIPRADTEVLVETAISCARQSGVNNAADLCAGSGCIGISLSCELDIPVDCYEKSEDAFSYLQENIKKNSADCKAVLWDVCAESTGMYDMIVSNPPYLTKADMEDLQREVSFEPAMALYGEAEDGLSFYRTITKRWKSSLKPGGWLLYEIGMGQHDDVAAILEQNGFIEICTEKDLCGIIRVVFARRAEEDINA</sequence>
<dbReference type="NCBIfam" id="TIGR03534">
    <property type="entry name" value="RF_mod_PrmC"/>
    <property type="match status" value="1"/>
</dbReference>
<evidence type="ECO:0000256" key="4">
    <source>
        <dbReference type="ARBA" id="ARBA00022691"/>
    </source>
</evidence>
<dbReference type="Gene3D" id="3.40.50.150">
    <property type="entry name" value="Vaccinia Virus protein VP39"/>
    <property type="match status" value="1"/>
</dbReference>
<dbReference type="EMBL" id="JACJKY010000007">
    <property type="protein sequence ID" value="MBM6920699.1"/>
    <property type="molecule type" value="Genomic_DNA"/>
</dbReference>
<dbReference type="RefSeq" id="WP_204445863.1">
    <property type="nucleotide sequence ID" value="NZ_JACJKY010000007.1"/>
</dbReference>
<evidence type="ECO:0000259" key="6">
    <source>
        <dbReference type="Pfam" id="PF05175"/>
    </source>
</evidence>
<proteinExistence type="predicted"/>
<keyword evidence="3 8" id="KW-0808">Transferase</keyword>
<evidence type="ECO:0000256" key="1">
    <source>
        <dbReference type="ARBA" id="ARBA00012771"/>
    </source>
</evidence>
<dbReference type="Gene3D" id="1.10.8.10">
    <property type="entry name" value="DNA helicase RuvA subunit, C-terminal domain"/>
    <property type="match status" value="1"/>
</dbReference>
<feature type="domain" description="Methyltransferase small" evidence="6">
    <location>
        <begin position="110"/>
        <end position="189"/>
    </location>
</feature>
<dbReference type="PANTHER" id="PTHR18895:SF74">
    <property type="entry name" value="MTRF1L RELEASE FACTOR GLUTAMINE METHYLTRANSFERASE"/>
    <property type="match status" value="1"/>
</dbReference>
<dbReference type="Proteomes" id="UP000774750">
    <property type="component" value="Unassembled WGS sequence"/>
</dbReference>
<dbReference type="InterPro" id="IPR029063">
    <property type="entry name" value="SAM-dependent_MTases_sf"/>
</dbReference>
<reference evidence="8" key="1">
    <citation type="submission" date="2020-08" db="EMBL/GenBank/DDBJ databases">
        <authorList>
            <person name="Cejkova D."/>
            <person name="Kubasova T."/>
            <person name="Jahodarova E."/>
            <person name="Rychlik I."/>
        </authorList>
    </citation>
    <scope>NUCLEOTIDE SEQUENCE</scope>
    <source>
        <strain evidence="8">An559</strain>
    </source>
</reference>
<keyword evidence="2 8" id="KW-0489">Methyltransferase</keyword>
<evidence type="ECO:0000256" key="5">
    <source>
        <dbReference type="ARBA" id="ARBA00048391"/>
    </source>
</evidence>
<protein>
    <recommendedName>
        <fullName evidence="1">peptide chain release factor N(5)-glutamine methyltransferase</fullName>
        <ecNumber evidence="1">2.1.1.297</ecNumber>
    </recommendedName>
</protein>
<dbReference type="PROSITE" id="PS00092">
    <property type="entry name" value="N6_MTASE"/>
    <property type="match status" value="1"/>
</dbReference>
<dbReference type="Pfam" id="PF17827">
    <property type="entry name" value="PrmC_N"/>
    <property type="match status" value="1"/>
</dbReference>
<dbReference type="AlphaFoldDB" id="A0A938X718"/>
<dbReference type="CDD" id="cd02440">
    <property type="entry name" value="AdoMet_MTases"/>
    <property type="match status" value="1"/>
</dbReference>
<evidence type="ECO:0000256" key="2">
    <source>
        <dbReference type="ARBA" id="ARBA00022603"/>
    </source>
</evidence>
<evidence type="ECO:0000259" key="7">
    <source>
        <dbReference type="Pfam" id="PF17827"/>
    </source>
</evidence>